<proteinExistence type="predicted"/>
<gene>
    <name evidence="1" type="ORF">C2846_05275</name>
</gene>
<organism evidence="1 2">
    <name type="scientific">Pseudomonas jilinensis</name>
    <dbReference type="NCBI Taxonomy" id="2078689"/>
    <lineage>
        <taxon>Bacteria</taxon>
        <taxon>Pseudomonadati</taxon>
        <taxon>Pseudomonadota</taxon>
        <taxon>Gammaproteobacteria</taxon>
        <taxon>Pseudomonadales</taxon>
        <taxon>Pseudomonadaceae</taxon>
        <taxon>Pseudomonas</taxon>
    </lineage>
</organism>
<comment type="caution">
    <text evidence="1">The sequence shown here is derived from an EMBL/GenBank/DDBJ whole genome shotgun (WGS) entry which is preliminary data.</text>
</comment>
<evidence type="ECO:0000313" key="1">
    <source>
        <dbReference type="EMBL" id="RHW22110.1"/>
    </source>
</evidence>
<protein>
    <submittedName>
        <fullName evidence="1">Uncharacterized protein</fullName>
    </submittedName>
</protein>
<name>A0A396RZN5_9PSED</name>
<reference evidence="1 2" key="1">
    <citation type="submission" date="2018-06" db="EMBL/GenBank/DDBJ databases">
        <title>Pseudomonas jilinensis sp. nov., isolated from the production water of Jilin Oilfield in China.</title>
        <authorList>
            <person name="Wang J."/>
        </authorList>
    </citation>
    <scope>NUCLEOTIDE SEQUENCE [LARGE SCALE GENOMIC DNA]</scope>
    <source>
        <strain evidence="1 2">JS15-10A1</strain>
    </source>
</reference>
<sequence length="76" mass="8429">MVVTIQHLHTVPTWTTRTGYCARQSRAFFAEHGLDWLDFVRNGIDAEVLVATGNALALHLVEHARSIEEAQNGSQA</sequence>
<dbReference type="Proteomes" id="UP000265745">
    <property type="component" value="Unassembled WGS sequence"/>
</dbReference>
<dbReference type="AlphaFoldDB" id="A0A396RZN5"/>
<dbReference type="EMBL" id="QJSA01000004">
    <property type="protein sequence ID" value="RHW22110.1"/>
    <property type="molecule type" value="Genomic_DNA"/>
</dbReference>
<dbReference type="RefSeq" id="WP_119701000.1">
    <property type="nucleotide sequence ID" value="NZ_QJSA01000004.1"/>
</dbReference>
<keyword evidence="2" id="KW-1185">Reference proteome</keyword>
<evidence type="ECO:0000313" key="2">
    <source>
        <dbReference type="Proteomes" id="UP000265745"/>
    </source>
</evidence>
<dbReference type="OrthoDB" id="6936674at2"/>
<accession>A0A396RZN5</accession>